<evidence type="ECO:0000256" key="1">
    <source>
        <dbReference type="ARBA" id="ARBA00006798"/>
    </source>
</evidence>
<dbReference type="InterPro" id="IPR022414">
    <property type="entry name" value="ATP-guanido_PTrfase_cat"/>
</dbReference>
<dbReference type="EC" id="2.7.3.3" evidence="2"/>
<dbReference type="InterPro" id="IPR000749">
    <property type="entry name" value="ATP-guanido_PTrfase"/>
</dbReference>
<dbReference type="SUPFAM" id="SSF48034">
    <property type="entry name" value="Guanido kinase N-terminal domain"/>
    <property type="match status" value="1"/>
</dbReference>
<evidence type="ECO:0000313" key="14">
    <source>
        <dbReference type="Proteomes" id="UP000326759"/>
    </source>
</evidence>
<comment type="similarity">
    <text evidence="1 7 9">Belongs to the ATP:guanido phosphotransferase family.</text>
</comment>
<reference evidence="13 14" key="1">
    <citation type="journal article" date="2019" name="PLoS Biol.">
        <title>Sex chromosomes control vertical transmission of feminizing Wolbachia symbionts in an isopod.</title>
        <authorList>
            <person name="Becking T."/>
            <person name="Chebbi M.A."/>
            <person name="Giraud I."/>
            <person name="Moumen B."/>
            <person name="Laverre T."/>
            <person name="Caubet Y."/>
            <person name="Peccoud J."/>
            <person name="Gilbert C."/>
            <person name="Cordaux R."/>
        </authorList>
    </citation>
    <scope>NUCLEOTIDE SEQUENCE [LARGE SCALE GENOMIC DNA]</scope>
    <source>
        <strain evidence="13">ANa2</strain>
        <tissue evidence="13">Whole body excluding digestive tract and cuticle</tissue>
    </source>
</reference>
<evidence type="ECO:0000256" key="6">
    <source>
        <dbReference type="ARBA" id="ARBA00022840"/>
    </source>
</evidence>
<feature type="binding site" evidence="8">
    <location>
        <position position="216"/>
    </location>
    <ligand>
        <name>ATP</name>
        <dbReference type="ChEBI" id="CHEBI:30616"/>
    </ligand>
</feature>
<evidence type="ECO:0000256" key="4">
    <source>
        <dbReference type="ARBA" id="ARBA00022741"/>
    </source>
</evidence>
<feature type="binding site" evidence="8">
    <location>
        <begin position="311"/>
        <end position="315"/>
    </location>
    <ligand>
        <name>ATP</name>
        <dbReference type="ChEBI" id="CHEBI:30616"/>
    </ligand>
</feature>
<dbReference type="PANTHER" id="PTHR11547:SF38">
    <property type="entry name" value="ARGININE KINASE 1-RELATED"/>
    <property type="match status" value="1"/>
</dbReference>
<evidence type="ECO:0000313" key="13">
    <source>
        <dbReference type="EMBL" id="KAB7495231.1"/>
    </source>
</evidence>
<dbReference type="PROSITE" id="PS51509">
    <property type="entry name" value="PHOSPHAGEN_KINASE_N"/>
    <property type="match status" value="1"/>
</dbReference>
<protein>
    <recommendedName>
        <fullName evidence="2">arginine kinase</fullName>
        <ecNumber evidence="2">2.7.3.3</ecNumber>
    </recommendedName>
</protein>
<feature type="binding site" evidence="8">
    <location>
        <begin position="340"/>
        <end position="345"/>
    </location>
    <ligand>
        <name>ATP</name>
        <dbReference type="ChEBI" id="CHEBI:30616"/>
    </ligand>
</feature>
<name>A0A5N5SMD6_9CRUS</name>
<dbReference type="InterPro" id="IPR036802">
    <property type="entry name" value="ATP-guanido_PTrfase_N_sf"/>
</dbReference>
<dbReference type="GO" id="GO:0005524">
    <property type="term" value="F:ATP binding"/>
    <property type="evidence" value="ECO:0007669"/>
    <property type="project" value="UniProtKB-UniRule"/>
</dbReference>
<keyword evidence="6 8" id="KW-0067">ATP-binding</keyword>
<gene>
    <name evidence="13" type="primary">ARGK</name>
    <name evidence="13" type="ORF">Anas_05503</name>
</gene>
<evidence type="ECO:0000256" key="2">
    <source>
        <dbReference type="ARBA" id="ARBA00012230"/>
    </source>
</evidence>
<accession>A0A5N5SMD6</accession>
<dbReference type="InterPro" id="IPR022415">
    <property type="entry name" value="ATP-guanido_PTrfase_AS"/>
</dbReference>
<dbReference type="Proteomes" id="UP000326759">
    <property type="component" value="Unassembled WGS sequence"/>
</dbReference>
<evidence type="ECO:0000256" key="9">
    <source>
        <dbReference type="RuleBase" id="RU000505"/>
    </source>
</evidence>
<feature type="region of interest" description="Disordered" evidence="10">
    <location>
        <begin position="1"/>
        <end position="35"/>
    </location>
</feature>
<feature type="domain" description="Phosphagen kinase C-terminal" evidence="12">
    <location>
        <begin position="150"/>
        <end position="387"/>
    </location>
</feature>
<evidence type="ECO:0000256" key="5">
    <source>
        <dbReference type="ARBA" id="ARBA00022777"/>
    </source>
</evidence>
<dbReference type="GO" id="GO:0005615">
    <property type="term" value="C:extracellular space"/>
    <property type="evidence" value="ECO:0007669"/>
    <property type="project" value="TreeGrafter"/>
</dbReference>
<keyword evidence="4 8" id="KW-0547">Nucleotide-binding</keyword>
<dbReference type="PROSITE" id="PS51510">
    <property type="entry name" value="PHOSPHAGEN_KINASE_C"/>
    <property type="match status" value="1"/>
</dbReference>
<organism evidence="13 14">
    <name type="scientific">Armadillidium nasatum</name>
    <dbReference type="NCBI Taxonomy" id="96803"/>
    <lineage>
        <taxon>Eukaryota</taxon>
        <taxon>Metazoa</taxon>
        <taxon>Ecdysozoa</taxon>
        <taxon>Arthropoda</taxon>
        <taxon>Crustacea</taxon>
        <taxon>Multicrustacea</taxon>
        <taxon>Malacostraca</taxon>
        <taxon>Eumalacostraca</taxon>
        <taxon>Peracarida</taxon>
        <taxon>Isopoda</taxon>
        <taxon>Oniscidea</taxon>
        <taxon>Crinocheta</taxon>
        <taxon>Armadillidiidae</taxon>
        <taxon>Armadillidium</taxon>
    </lineage>
</organism>
<dbReference type="AlphaFoldDB" id="A0A5N5SMD6"/>
<keyword evidence="5 8" id="KW-0418">Kinase</keyword>
<dbReference type="GO" id="GO:0046314">
    <property type="term" value="P:phosphocreatine biosynthetic process"/>
    <property type="evidence" value="ECO:0007669"/>
    <property type="project" value="InterPro"/>
</dbReference>
<evidence type="ECO:0000259" key="11">
    <source>
        <dbReference type="PROSITE" id="PS51509"/>
    </source>
</evidence>
<proteinExistence type="inferred from homology"/>
<feature type="compositionally biased region" description="Polar residues" evidence="10">
    <location>
        <begin position="394"/>
        <end position="404"/>
    </location>
</feature>
<dbReference type="FunFam" id="3.30.590.10:FF:000006">
    <property type="entry name" value="Arginine kinase 1"/>
    <property type="match status" value="1"/>
</dbReference>
<keyword evidence="14" id="KW-1185">Reference proteome</keyword>
<dbReference type="Gene3D" id="1.10.135.10">
    <property type="entry name" value="ATP:guanido phosphotransferase, N-terminal domain"/>
    <property type="match status" value="1"/>
</dbReference>
<dbReference type="OrthoDB" id="430219at2759"/>
<dbReference type="Gene3D" id="3.30.590.10">
    <property type="entry name" value="Glutamine synthetase/guanido kinase, catalytic domain"/>
    <property type="match status" value="1"/>
</dbReference>
<evidence type="ECO:0000256" key="8">
    <source>
        <dbReference type="PROSITE-ProRule" id="PRU00843"/>
    </source>
</evidence>
<evidence type="ECO:0000256" key="7">
    <source>
        <dbReference type="PROSITE-ProRule" id="PRU00842"/>
    </source>
</evidence>
<dbReference type="InterPro" id="IPR014746">
    <property type="entry name" value="Gln_synth/guanido_kin_cat_dom"/>
</dbReference>
<evidence type="ECO:0000256" key="3">
    <source>
        <dbReference type="ARBA" id="ARBA00022679"/>
    </source>
</evidence>
<dbReference type="GO" id="GO:0004054">
    <property type="term" value="F:arginine kinase activity"/>
    <property type="evidence" value="ECO:0007669"/>
    <property type="project" value="UniProtKB-EC"/>
</dbReference>
<dbReference type="InterPro" id="IPR022413">
    <property type="entry name" value="ATP-guanido_PTrfase_N"/>
</dbReference>
<dbReference type="SUPFAM" id="SSF55931">
    <property type="entry name" value="Glutamine synthetase/guanido kinase"/>
    <property type="match status" value="1"/>
</dbReference>
<dbReference type="Pfam" id="PF02807">
    <property type="entry name" value="ATP-gua_PtransN"/>
    <property type="match status" value="1"/>
</dbReference>
<sequence length="444" mass="50917">MKTLKGETVEDRRPITKESAVSYYGSPEEGMKNTDDQTVEELSKAFEKLQKTEGDSLLKKYLTRDIYDTLKHRVTESGATLLDVIKSGVENPDSSIGVYAPDSESYVMFKEIFDPIIKDYHQGFQPTDEHPKVDFGDPDVFGDLNAPADYVLSTRIRCARSLEAYPFNSKMTEENYEELEQDVEAALDFLDGDLAGYYTTLSELKPNEKKKLTEEHLLFNNEDRFLEAAGAFHYWPKGRGIYLNSDNTFIVWVNEEDHMRIISMEKGGNVKSVYKRFVNALSSLEEHLHFSTSQRLGHLNFCPTNIGTGIRASVHIRLPNLGKDREKLEELAAGFNLQVRGTSGEHSEVEDYVFDISNKRRVGLTEFETIQEMYDGIEEIIRYESENSSEDIDNGNNDTVSQIYEKTKYDAGYDNKEGNKNEDNQNNKHDNDERDNYKHENNEK</sequence>
<feature type="binding site" evidence="8">
    <location>
        <begin position="153"/>
        <end position="157"/>
    </location>
    <ligand>
        <name>ATP</name>
        <dbReference type="ChEBI" id="CHEBI:30616"/>
    </ligand>
</feature>
<evidence type="ECO:0000259" key="12">
    <source>
        <dbReference type="PROSITE" id="PS51510"/>
    </source>
</evidence>
<dbReference type="EMBL" id="SEYY01022885">
    <property type="protein sequence ID" value="KAB7495231.1"/>
    <property type="molecule type" value="Genomic_DNA"/>
</dbReference>
<dbReference type="Pfam" id="PF00217">
    <property type="entry name" value="ATP-gua_Ptrans"/>
    <property type="match status" value="1"/>
</dbReference>
<comment type="caution">
    <text evidence="13">The sequence shown here is derived from an EMBL/GenBank/DDBJ whole genome shotgun (WGS) entry which is preliminary data.</text>
</comment>
<dbReference type="PROSITE" id="PS00112">
    <property type="entry name" value="PHOSPHAGEN_KINASE"/>
    <property type="match status" value="1"/>
</dbReference>
<feature type="domain" description="Phosphagen kinase N-terminal" evidence="11">
    <location>
        <begin position="38"/>
        <end position="122"/>
    </location>
</feature>
<dbReference type="FunFam" id="1.10.135.10:FF:000003">
    <property type="entry name" value="Three-domain arginine kinase"/>
    <property type="match status" value="1"/>
</dbReference>
<keyword evidence="3 8" id="KW-0808">Transferase</keyword>
<feature type="compositionally biased region" description="Basic and acidic residues" evidence="10">
    <location>
        <begin position="405"/>
        <end position="444"/>
    </location>
</feature>
<dbReference type="GO" id="GO:0004111">
    <property type="term" value="F:creatine kinase activity"/>
    <property type="evidence" value="ECO:0007669"/>
    <property type="project" value="InterPro"/>
</dbReference>
<feature type="binding site" evidence="8">
    <location>
        <position position="260"/>
    </location>
    <ligand>
        <name>ATP</name>
        <dbReference type="ChEBI" id="CHEBI:30616"/>
    </ligand>
</feature>
<feature type="region of interest" description="Disordered" evidence="10">
    <location>
        <begin position="387"/>
        <end position="444"/>
    </location>
</feature>
<dbReference type="PANTHER" id="PTHR11547">
    <property type="entry name" value="ARGININE OR CREATINE KINASE"/>
    <property type="match status" value="1"/>
</dbReference>
<evidence type="ECO:0000256" key="10">
    <source>
        <dbReference type="SAM" id="MobiDB-lite"/>
    </source>
</evidence>
<feature type="compositionally biased region" description="Basic and acidic residues" evidence="10">
    <location>
        <begin position="1"/>
        <end position="16"/>
    </location>
</feature>